<reference evidence="1" key="1">
    <citation type="submission" date="2020-03" db="EMBL/GenBank/DDBJ databases">
        <title>The deep terrestrial virosphere.</title>
        <authorList>
            <person name="Holmfeldt K."/>
            <person name="Nilsson E."/>
            <person name="Simone D."/>
            <person name="Lopez-Fernandez M."/>
            <person name="Wu X."/>
            <person name="de Brujin I."/>
            <person name="Lundin D."/>
            <person name="Andersson A."/>
            <person name="Bertilsson S."/>
            <person name="Dopson M."/>
        </authorList>
    </citation>
    <scope>NUCLEOTIDE SEQUENCE</scope>
    <source>
        <strain evidence="1">TM448B00871</strain>
    </source>
</reference>
<dbReference type="AlphaFoldDB" id="A0A6M3XGT6"/>
<protein>
    <submittedName>
        <fullName evidence="1">Uncharacterized protein</fullName>
    </submittedName>
</protein>
<gene>
    <name evidence="1" type="ORF">TM448B00871_0015</name>
</gene>
<sequence>MIRKILWSWLTKDIRQKQAKNLVESIAEYTNSNIAQKQSKEIAKKIKNVHFIKLEACEQGERLCASIDTQNVPNPERYKFMEFYKYDKPQIKNTEV</sequence>
<accession>A0A6M3XGT6</accession>
<organism evidence="1">
    <name type="scientific">viral metagenome</name>
    <dbReference type="NCBI Taxonomy" id="1070528"/>
    <lineage>
        <taxon>unclassified sequences</taxon>
        <taxon>metagenomes</taxon>
        <taxon>organismal metagenomes</taxon>
    </lineage>
</organism>
<proteinExistence type="predicted"/>
<dbReference type="EMBL" id="MT144667">
    <property type="protein sequence ID" value="QJH96926.1"/>
    <property type="molecule type" value="Genomic_DNA"/>
</dbReference>
<name>A0A6M3XGT6_9ZZZZ</name>
<evidence type="ECO:0000313" key="1">
    <source>
        <dbReference type="EMBL" id="QJH96926.1"/>
    </source>
</evidence>